<comment type="caution">
    <text evidence="2">The sequence shown here is derived from an EMBL/GenBank/DDBJ whole genome shotgun (WGS) entry which is preliminary data.</text>
</comment>
<dbReference type="EMBL" id="VBQZ03000010">
    <property type="protein sequence ID" value="MXQ82085.1"/>
    <property type="molecule type" value="Genomic_DNA"/>
</dbReference>
<feature type="region of interest" description="Disordered" evidence="1">
    <location>
        <begin position="1"/>
        <end position="54"/>
    </location>
</feature>
<evidence type="ECO:0000313" key="3">
    <source>
        <dbReference type="Proteomes" id="UP000322234"/>
    </source>
</evidence>
<keyword evidence="3" id="KW-1185">Reference proteome</keyword>
<proteinExistence type="predicted"/>
<organism evidence="2 3">
    <name type="scientific">Bos mutus</name>
    <name type="common">wild yak</name>
    <dbReference type="NCBI Taxonomy" id="72004"/>
    <lineage>
        <taxon>Eukaryota</taxon>
        <taxon>Metazoa</taxon>
        <taxon>Chordata</taxon>
        <taxon>Craniata</taxon>
        <taxon>Vertebrata</taxon>
        <taxon>Euteleostomi</taxon>
        <taxon>Mammalia</taxon>
        <taxon>Eutheria</taxon>
        <taxon>Laurasiatheria</taxon>
        <taxon>Artiodactyla</taxon>
        <taxon>Ruminantia</taxon>
        <taxon>Pecora</taxon>
        <taxon>Bovidae</taxon>
        <taxon>Bovinae</taxon>
        <taxon>Bos</taxon>
    </lineage>
</organism>
<name>A0A6B0QX11_9CETA</name>
<evidence type="ECO:0000313" key="2">
    <source>
        <dbReference type="EMBL" id="MXQ82085.1"/>
    </source>
</evidence>
<gene>
    <name evidence="2" type="ORF">E5288_WYG012517</name>
</gene>
<protein>
    <submittedName>
        <fullName evidence="2">Uncharacterized protein</fullName>
    </submittedName>
</protein>
<sequence length="101" mass="12016">MNRPSHYFPKSNFHLPDRNNSTDNQDAMKNTNEIKRAPKTRKKSTEDKKNYKTMDLERDKKEALTENFAKQLERRENGEFMDLLLLLPSTLRLFAESKRRG</sequence>
<feature type="compositionally biased region" description="Polar residues" evidence="1">
    <location>
        <begin position="18"/>
        <end position="31"/>
    </location>
</feature>
<dbReference type="AlphaFoldDB" id="A0A6B0QX11"/>
<feature type="compositionally biased region" description="Basic and acidic residues" evidence="1">
    <location>
        <begin position="43"/>
        <end position="54"/>
    </location>
</feature>
<reference evidence="2" key="1">
    <citation type="submission" date="2019-10" db="EMBL/GenBank/DDBJ databases">
        <title>The sequence and de novo assembly of the wild yak genome.</title>
        <authorList>
            <person name="Liu Y."/>
        </authorList>
    </citation>
    <scope>NUCLEOTIDE SEQUENCE [LARGE SCALE GENOMIC DNA]</scope>
    <source>
        <strain evidence="2">WY2019</strain>
    </source>
</reference>
<evidence type="ECO:0000256" key="1">
    <source>
        <dbReference type="SAM" id="MobiDB-lite"/>
    </source>
</evidence>
<accession>A0A6B0QX11</accession>
<dbReference type="Proteomes" id="UP000322234">
    <property type="component" value="Unassembled WGS sequence"/>
</dbReference>